<dbReference type="SMART" id="SM00382">
    <property type="entry name" value="AAA"/>
    <property type="match status" value="1"/>
</dbReference>
<dbReference type="PANTHER" id="PTHR48041:SF139">
    <property type="entry name" value="PROTEIN SCARLET"/>
    <property type="match status" value="1"/>
</dbReference>
<keyword evidence="4" id="KW-0547">Nucleotide-binding</keyword>
<dbReference type="InterPro" id="IPR050352">
    <property type="entry name" value="ABCG_transporters"/>
</dbReference>
<dbReference type="InterPro" id="IPR027417">
    <property type="entry name" value="P-loop_NTPase"/>
</dbReference>
<evidence type="ECO:0000313" key="13">
    <source>
        <dbReference type="Proteomes" id="UP000654075"/>
    </source>
</evidence>
<evidence type="ECO:0000256" key="3">
    <source>
        <dbReference type="ARBA" id="ARBA00022692"/>
    </source>
</evidence>
<feature type="transmembrane region" description="Helical" evidence="8">
    <location>
        <begin position="480"/>
        <end position="502"/>
    </location>
</feature>
<dbReference type="InterPro" id="IPR043926">
    <property type="entry name" value="ABCG_dom"/>
</dbReference>
<evidence type="ECO:0000256" key="8">
    <source>
        <dbReference type="SAM" id="Phobius"/>
    </source>
</evidence>
<dbReference type="InterPro" id="IPR003439">
    <property type="entry name" value="ABC_transporter-like_ATP-bd"/>
</dbReference>
<evidence type="ECO:0000259" key="9">
    <source>
        <dbReference type="PROSITE" id="PS50893"/>
    </source>
</evidence>
<dbReference type="InterPro" id="IPR003593">
    <property type="entry name" value="AAA+_ATPase"/>
</dbReference>
<evidence type="ECO:0000313" key="12">
    <source>
        <dbReference type="Proteomes" id="UP000626109"/>
    </source>
</evidence>
<dbReference type="PANTHER" id="PTHR48041">
    <property type="entry name" value="ABC TRANSPORTER G FAMILY MEMBER 28"/>
    <property type="match status" value="1"/>
</dbReference>
<comment type="caution">
    <text evidence="11">The sequence shown here is derived from an EMBL/GenBank/DDBJ whole genome shotgun (WGS) entry which is preliminary data.</text>
</comment>
<evidence type="ECO:0000256" key="1">
    <source>
        <dbReference type="ARBA" id="ARBA00004141"/>
    </source>
</evidence>
<proteinExistence type="predicted"/>
<keyword evidence="6 8" id="KW-1133">Transmembrane helix</keyword>
<dbReference type="InterPro" id="IPR017871">
    <property type="entry name" value="ABC_transporter-like_CS"/>
</dbReference>
<dbReference type="EMBL" id="CAJNNW010003180">
    <property type="protein sequence ID" value="CAE8645123.1"/>
    <property type="molecule type" value="Genomic_DNA"/>
</dbReference>
<evidence type="ECO:0000313" key="11">
    <source>
        <dbReference type="EMBL" id="CAE8645123.1"/>
    </source>
</evidence>
<dbReference type="Proteomes" id="UP000654075">
    <property type="component" value="Unassembled WGS sequence"/>
</dbReference>
<feature type="transmembrane region" description="Helical" evidence="8">
    <location>
        <begin position="397"/>
        <end position="414"/>
    </location>
</feature>
<evidence type="ECO:0000256" key="7">
    <source>
        <dbReference type="ARBA" id="ARBA00023136"/>
    </source>
</evidence>
<protein>
    <recommendedName>
        <fullName evidence="9">ABC transporter domain-containing protein</fullName>
    </recommendedName>
</protein>
<gene>
    <name evidence="10" type="ORF">PGLA1383_LOCUS9366</name>
    <name evidence="11" type="ORF">PGLA2088_LOCUS3637</name>
</gene>
<keyword evidence="5" id="KW-0067">ATP-binding</keyword>
<evidence type="ECO:0000256" key="6">
    <source>
        <dbReference type="ARBA" id="ARBA00022989"/>
    </source>
</evidence>
<dbReference type="OrthoDB" id="66620at2759"/>
<keyword evidence="2" id="KW-0813">Transport</keyword>
<dbReference type="InterPro" id="IPR013525">
    <property type="entry name" value="ABC2_TM"/>
</dbReference>
<dbReference type="GO" id="GO:0140359">
    <property type="term" value="F:ABC-type transporter activity"/>
    <property type="evidence" value="ECO:0007669"/>
    <property type="project" value="InterPro"/>
</dbReference>
<evidence type="ECO:0000313" key="10">
    <source>
        <dbReference type="EMBL" id="CAE8590645.1"/>
    </source>
</evidence>
<dbReference type="Pfam" id="PF00005">
    <property type="entry name" value="ABC_tran"/>
    <property type="match status" value="1"/>
</dbReference>
<feature type="transmembrane region" description="Helical" evidence="8">
    <location>
        <begin position="600"/>
        <end position="622"/>
    </location>
</feature>
<dbReference type="GO" id="GO:0005524">
    <property type="term" value="F:ATP binding"/>
    <property type="evidence" value="ECO:0007669"/>
    <property type="project" value="UniProtKB-KW"/>
</dbReference>
<comment type="subcellular location">
    <subcellularLocation>
        <location evidence="1">Membrane</location>
        <topology evidence="1">Multi-pass membrane protein</topology>
    </subcellularLocation>
</comment>
<dbReference type="AlphaFoldDB" id="A0A813I3K8"/>
<accession>A0A813I3K8</accession>
<reference evidence="11" key="1">
    <citation type="submission" date="2021-02" db="EMBL/GenBank/DDBJ databases">
        <authorList>
            <person name="Dougan E. K."/>
            <person name="Rhodes N."/>
            <person name="Thang M."/>
            <person name="Chan C."/>
        </authorList>
    </citation>
    <scope>NUCLEOTIDE SEQUENCE</scope>
</reference>
<dbReference type="GO" id="GO:0016020">
    <property type="term" value="C:membrane"/>
    <property type="evidence" value="ECO:0007669"/>
    <property type="project" value="UniProtKB-SubCell"/>
</dbReference>
<keyword evidence="3 8" id="KW-0812">Transmembrane</keyword>
<evidence type="ECO:0000256" key="4">
    <source>
        <dbReference type="ARBA" id="ARBA00022741"/>
    </source>
</evidence>
<evidence type="ECO:0000256" key="5">
    <source>
        <dbReference type="ARBA" id="ARBA00022840"/>
    </source>
</evidence>
<dbReference type="Pfam" id="PF01061">
    <property type="entry name" value="ABC2_membrane"/>
    <property type="match status" value="1"/>
</dbReference>
<sequence length="642" mass="66715">MITELADSDAGSIHWHGLAVSVGSQVLVAPQSGSAHAGRLLAVMGPSGAGKSVLLHALAGLAPARAVVSGSVWGSPDAESVGVAEGNMALMEQDVPFFSELTPRETIRFAAELEGLSGAAAAKEAAALVRRVGLEHVADRKVGERYLGGTGQGLSGGEQRRLALACAIAGERHESLPSTPAFSSHCRAKTLLADEPTTGLDTFQAAEVVQLLRELGIARNCATIMTIHQPRSSVWGMIDDVLLLGPGGRAVYSGPTSAVLTYIAGLGHECPREGVNPADFLIDLISVHTGSTAAAEEDMCRIARLAGACAAQGEPRQAACFLPSTSSDSGSKRTLLPARRLSELRAFCLLFGRAWMQTSRDKATNFARLVATAGLGFIFGAQFGTFDSAEALSAGSISSRVALLSFGCISMAFIGEMRALDRFAKEKKVIGRERAACHYSGATYVAAKALAELPSDGLFACLFALIVHLRCGLRTPLLDLAGLCGLIALACAALGLAIGAAVPNGERAMATGVPVMSLHMLTGIIDPAGSAAHQPSGVMLTLRALSPIRYALEALCHAELDGAKLQRSPGEAAKLGGLAMASSGDAVLARLGITRSYREAVLGLVALLALHLLAAMIIMAFFQPSFRRARAGRRAQLVPLRC</sequence>
<dbReference type="PROSITE" id="PS50893">
    <property type="entry name" value="ABC_TRANSPORTER_2"/>
    <property type="match status" value="1"/>
</dbReference>
<dbReference type="SUPFAM" id="SSF52540">
    <property type="entry name" value="P-loop containing nucleoside triphosphate hydrolases"/>
    <property type="match status" value="1"/>
</dbReference>
<dbReference type="OMA" id="QACINTS"/>
<organism evidence="11 12">
    <name type="scientific">Polarella glacialis</name>
    <name type="common">Dinoflagellate</name>
    <dbReference type="NCBI Taxonomy" id="89957"/>
    <lineage>
        <taxon>Eukaryota</taxon>
        <taxon>Sar</taxon>
        <taxon>Alveolata</taxon>
        <taxon>Dinophyceae</taxon>
        <taxon>Suessiales</taxon>
        <taxon>Suessiaceae</taxon>
        <taxon>Polarella</taxon>
    </lineage>
</organism>
<dbReference type="EMBL" id="CAJNNV010004388">
    <property type="protein sequence ID" value="CAE8590645.1"/>
    <property type="molecule type" value="Genomic_DNA"/>
</dbReference>
<dbReference type="GO" id="GO:0016887">
    <property type="term" value="F:ATP hydrolysis activity"/>
    <property type="evidence" value="ECO:0007669"/>
    <property type="project" value="InterPro"/>
</dbReference>
<dbReference type="PROSITE" id="PS00211">
    <property type="entry name" value="ABC_TRANSPORTER_1"/>
    <property type="match status" value="1"/>
</dbReference>
<dbReference type="Pfam" id="PF19055">
    <property type="entry name" value="ABC2_membrane_7"/>
    <property type="match status" value="1"/>
</dbReference>
<feature type="domain" description="ABC transporter" evidence="9">
    <location>
        <begin position="13"/>
        <end position="271"/>
    </location>
</feature>
<keyword evidence="13" id="KW-1185">Reference proteome</keyword>
<dbReference type="Gene3D" id="3.40.50.300">
    <property type="entry name" value="P-loop containing nucleotide triphosphate hydrolases"/>
    <property type="match status" value="1"/>
</dbReference>
<evidence type="ECO:0000256" key="2">
    <source>
        <dbReference type="ARBA" id="ARBA00022448"/>
    </source>
</evidence>
<keyword evidence="7 8" id="KW-0472">Membrane</keyword>
<name>A0A813I3K8_POLGL</name>
<dbReference type="Proteomes" id="UP000626109">
    <property type="component" value="Unassembled WGS sequence"/>
</dbReference>
<feature type="transmembrane region" description="Helical" evidence="8">
    <location>
        <begin position="366"/>
        <end position="385"/>
    </location>
</feature>